<feature type="transmembrane region" description="Helical" evidence="8">
    <location>
        <begin position="433"/>
        <end position="458"/>
    </location>
</feature>
<evidence type="ECO:0000256" key="3">
    <source>
        <dbReference type="ARBA" id="ARBA00022692"/>
    </source>
</evidence>
<feature type="transmembrane region" description="Helical" evidence="8">
    <location>
        <begin position="583"/>
        <end position="609"/>
    </location>
</feature>
<evidence type="ECO:0000256" key="7">
    <source>
        <dbReference type="SAM" id="MobiDB-lite"/>
    </source>
</evidence>
<protein>
    <recommendedName>
        <fullName evidence="10">ML-like domain-containing protein</fullName>
    </recommendedName>
</protein>
<dbReference type="AlphaFoldDB" id="A0A4U0V9V1"/>
<evidence type="ECO:0000313" key="12">
    <source>
        <dbReference type="Proteomes" id="UP000310066"/>
    </source>
</evidence>
<comment type="caution">
    <text evidence="11">The sequence shown here is derived from an EMBL/GenBank/DDBJ whole genome shotgun (WGS) entry which is preliminary data.</text>
</comment>
<feature type="transmembrane region" description="Helical" evidence="8">
    <location>
        <begin position="552"/>
        <end position="571"/>
    </location>
</feature>
<feature type="transmembrane region" description="Helical" evidence="8">
    <location>
        <begin position="495"/>
        <end position="515"/>
    </location>
</feature>
<comment type="similarity">
    <text evidence="2">Belongs to the transient receptor potential (TRP) ion channel family.</text>
</comment>
<sequence>MRSSAGMHKLSLVLLSILPVGVLGGNILSTTGFSSCMNNATVQVKNLDVSYDRTTRLLTFNVAGTSDIVQNVTATLLVSAYGKQVYTREFNPCDTGMAEMCPVPASSFASVGSQTIPEAEASQIPAIAFAIPDLDGLVKMELKGSNGEDVACVQSTVGNGQTLVIPAISYAALGIAAVALLLSGLAGLAAGGHPGASTPSPTFGEVIGWFQGLAMNGMLSVQYPQVYQSFTSNFAFSTGLVPWGQLQTSIDSFRAKTGGNLTDDNYQYLNNNATLVYTDGTTNTTSRMMRRAVHTALLWARDGTSVTVNGTTANIGGGSGSTSATSSAHNSKTNHYVSGIQAYSEQLTIPQANTFLTVLLVWAILCAAIIIFILLIKVILELWSMFGKIPKSMESWRERYWWRLAKALTNLVLLLYGTWTLYCIYQFTNGDSWAAKVLAGVTLGSFTALLAFFTWRIWIKAHSYTRLDGDAGRLYDDKETWLKYNNFYENYQKGYWWLFVPAIVYMFAKGCVIAGANGHGLVQTAGQLIVEALMLGLLLWTRPFQRKSGVWINIFIQVVRVISVVCILTFVEELGINQTTKTITGLVLVVVQCVLTAVLAVLLAVNALINCIRENPHRRARKAQEKLKMERDLDDLTPLDARNSLLMAPMAQRDRKGRYDAVPPRDQSPAMSSQHSFSRPSRFAREGDGDYLVSGAASMGRRDERSVSRSPDRQPTLPRVGFGSAM</sequence>
<proteinExistence type="inferred from homology"/>
<evidence type="ECO:0000256" key="2">
    <source>
        <dbReference type="ARBA" id="ARBA00010642"/>
    </source>
</evidence>
<feature type="region of interest" description="Disordered" evidence="7">
    <location>
        <begin position="652"/>
        <end position="726"/>
    </location>
</feature>
<evidence type="ECO:0000256" key="9">
    <source>
        <dbReference type="SAM" id="SignalP"/>
    </source>
</evidence>
<dbReference type="Proteomes" id="UP000310066">
    <property type="component" value="Unassembled WGS sequence"/>
</dbReference>
<dbReference type="Pfam" id="PF14558">
    <property type="entry name" value="TRP_N"/>
    <property type="match status" value="1"/>
</dbReference>
<dbReference type="GO" id="GO:0016020">
    <property type="term" value="C:membrane"/>
    <property type="evidence" value="ECO:0007669"/>
    <property type="project" value="UniProtKB-SubCell"/>
</dbReference>
<dbReference type="PANTHER" id="PTHR31145:SF5">
    <property type="entry name" value="DUF907 DOMAIN PROTEIN (AFU_ORTHOLOGUE AFUA_2G06100)"/>
    <property type="match status" value="1"/>
</dbReference>
<evidence type="ECO:0000313" key="11">
    <source>
        <dbReference type="EMBL" id="TKA45627.1"/>
    </source>
</evidence>
<dbReference type="GO" id="GO:0055085">
    <property type="term" value="P:transmembrane transport"/>
    <property type="evidence" value="ECO:0007669"/>
    <property type="project" value="TreeGrafter"/>
</dbReference>
<dbReference type="InterPro" id="IPR010308">
    <property type="entry name" value="TRP_C"/>
</dbReference>
<keyword evidence="5 8" id="KW-1133">Transmembrane helix</keyword>
<organism evidence="11 12">
    <name type="scientific">Friedmanniomyces endolithicus</name>
    <dbReference type="NCBI Taxonomy" id="329885"/>
    <lineage>
        <taxon>Eukaryota</taxon>
        <taxon>Fungi</taxon>
        <taxon>Dikarya</taxon>
        <taxon>Ascomycota</taxon>
        <taxon>Pezizomycotina</taxon>
        <taxon>Dothideomycetes</taxon>
        <taxon>Dothideomycetidae</taxon>
        <taxon>Mycosphaerellales</taxon>
        <taxon>Teratosphaeriaceae</taxon>
        <taxon>Friedmanniomyces</taxon>
    </lineage>
</organism>
<keyword evidence="3 8" id="KW-0812">Transmembrane</keyword>
<accession>A0A4U0V9V1</accession>
<feature type="signal peptide" evidence="9">
    <location>
        <begin position="1"/>
        <end position="24"/>
    </location>
</feature>
<evidence type="ECO:0000256" key="8">
    <source>
        <dbReference type="SAM" id="Phobius"/>
    </source>
</evidence>
<feature type="compositionally biased region" description="Polar residues" evidence="7">
    <location>
        <begin position="669"/>
        <end position="679"/>
    </location>
</feature>
<dbReference type="GO" id="GO:0009272">
    <property type="term" value="P:fungal-type cell wall biogenesis"/>
    <property type="evidence" value="ECO:0007669"/>
    <property type="project" value="TreeGrafter"/>
</dbReference>
<name>A0A4U0V9V1_9PEZI</name>
<reference evidence="11 12" key="1">
    <citation type="submission" date="2017-03" db="EMBL/GenBank/DDBJ databases">
        <title>Genomes of endolithic fungi from Antarctica.</title>
        <authorList>
            <person name="Coleine C."/>
            <person name="Masonjones S."/>
            <person name="Stajich J.E."/>
        </authorList>
    </citation>
    <scope>NUCLEOTIDE SEQUENCE [LARGE SCALE GENOMIC DNA]</scope>
    <source>
        <strain evidence="11 12">CCFEE 5311</strain>
    </source>
</reference>
<dbReference type="STRING" id="329885.A0A4U0V9V1"/>
<feature type="transmembrane region" description="Helical" evidence="8">
    <location>
        <begin position="407"/>
        <end position="427"/>
    </location>
</feature>
<feature type="transmembrane region" description="Helical" evidence="8">
    <location>
        <begin position="359"/>
        <end position="386"/>
    </location>
</feature>
<dbReference type="OrthoDB" id="2115177at2759"/>
<feature type="transmembrane region" description="Helical" evidence="8">
    <location>
        <begin position="521"/>
        <end position="540"/>
    </location>
</feature>
<gene>
    <name evidence="11" type="ORF">B0A54_04166</name>
</gene>
<dbReference type="InterPro" id="IPR040241">
    <property type="entry name" value="TRP_Flc/Pkd2-like"/>
</dbReference>
<evidence type="ECO:0000256" key="6">
    <source>
        <dbReference type="ARBA" id="ARBA00023136"/>
    </source>
</evidence>
<evidence type="ECO:0000256" key="5">
    <source>
        <dbReference type="ARBA" id="ARBA00022989"/>
    </source>
</evidence>
<dbReference type="PANTHER" id="PTHR31145">
    <property type="entry name" value="INTEGRAL MEMBRANE PROTEIN (AFU_ORTHOLOGUE AFUA_7G01610)"/>
    <property type="match status" value="1"/>
</dbReference>
<dbReference type="InterPro" id="IPR032800">
    <property type="entry name" value="TRP_N"/>
</dbReference>
<feature type="compositionally biased region" description="Basic and acidic residues" evidence="7">
    <location>
        <begin position="700"/>
        <end position="712"/>
    </location>
</feature>
<evidence type="ECO:0000259" key="10">
    <source>
        <dbReference type="SMART" id="SM01320"/>
    </source>
</evidence>
<evidence type="ECO:0000256" key="1">
    <source>
        <dbReference type="ARBA" id="ARBA00004141"/>
    </source>
</evidence>
<feature type="chain" id="PRO_5020798478" description="ML-like domain-containing protein" evidence="9">
    <location>
        <begin position="25"/>
        <end position="726"/>
    </location>
</feature>
<evidence type="ECO:0000256" key="4">
    <source>
        <dbReference type="ARBA" id="ARBA00022729"/>
    </source>
</evidence>
<keyword evidence="6 8" id="KW-0472">Membrane</keyword>
<feature type="domain" description="ML-like" evidence="10">
    <location>
        <begin position="26"/>
        <end position="164"/>
    </location>
</feature>
<dbReference type="Pfam" id="PF06011">
    <property type="entry name" value="TRP"/>
    <property type="match status" value="1"/>
</dbReference>
<keyword evidence="4 9" id="KW-0732">Signal</keyword>
<dbReference type="SMART" id="SM01320">
    <property type="entry name" value="TRP_N"/>
    <property type="match status" value="1"/>
</dbReference>
<comment type="subcellular location">
    <subcellularLocation>
        <location evidence="1">Membrane</location>
        <topology evidence="1">Multi-pass membrane protein</topology>
    </subcellularLocation>
</comment>
<dbReference type="EMBL" id="NAJP01000011">
    <property type="protein sequence ID" value="TKA45627.1"/>
    <property type="molecule type" value="Genomic_DNA"/>
</dbReference>